<dbReference type="RefSeq" id="WP_039322132.1">
    <property type="nucleotide sequence ID" value="NZ_JTLZ01000008.1"/>
</dbReference>
<dbReference type="Pfam" id="PF02627">
    <property type="entry name" value="CMD"/>
    <property type="match status" value="1"/>
</dbReference>
<comment type="caution">
    <text evidence="2">The sequence shown here is derived from an EMBL/GenBank/DDBJ whole genome shotgun (WGS) entry which is preliminary data.</text>
</comment>
<dbReference type="InterPro" id="IPR029032">
    <property type="entry name" value="AhpD-like"/>
</dbReference>
<sequence length="111" mass="11802">MQMHSHDEDVQFMTDLRESAPEMVSAFFGFDKSVFSKNSGNLDLATRELIAVGVAVTTQCPYCIADHAKRARQAGASKSDVAEAVMVAAALRAGGGVTHGWKAMKAIADAE</sequence>
<gene>
    <name evidence="2" type="ORF">QQ44_16885</name>
</gene>
<accession>A0ABR4YTS8</accession>
<dbReference type="PANTHER" id="PTHR33930">
    <property type="entry name" value="ALKYL HYDROPEROXIDE REDUCTASE AHPD"/>
    <property type="match status" value="1"/>
</dbReference>
<dbReference type="Gene3D" id="1.20.1290.10">
    <property type="entry name" value="AhpD-like"/>
    <property type="match status" value="1"/>
</dbReference>
<dbReference type="EMBL" id="JTLZ01000008">
    <property type="protein sequence ID" value="KHO23857.1"/>
    <property type="molecule type" value="Genomic_DNA"/>
</dbReference>
<dbReference type="SUPFAM" id="SSF69118">
    <property type="entry name" value="AhpD-like"/>
    <property type="match status" value="1"/>
</dbReference>
<keyword evidence="3" id="KW-1185">Reference proteome</keyword>
<dbReference type="InterPro" id="IPR003779">
    <property type="entry name" value="CMD-like"/>
</dbReference>
<organism evidence="2 3">
    <name type="scientific">Mycolicibacterium setense</name>
    <dbReference type="NCBI Taxonomy" id="431269"/>
    <lineage>
        <taxon>Bacteria</taxon>
        <taxon>Bacillati</taxon>
        <taxon>Actinomycetota</taxon>
        <taxon>Actinomycetes</taxon>
        <taxon>Mycobacteriales</taxon>
        <taxon>Mycobacteriaceae</taxon>
        <taxon>Mycolicibacterium</taxon>
    </lineage>
</organism>
<proteinExistence type="predicted"/>
<evidence type="ECO:0000313" key="2">
    <source>
        <dbReference type="EMBL" id="KHO23857.1"/>
    </source>
</evidence>
<evidence type="ECO:0000313" key="3">
    <source>
        <dbReference type="Proteomes" id="UP000031004"/>
    </source>
</evidence>
<protein>
    <recommendedName>
        <fullName evidence="1">Carboxymuconolactone decarboxylase-like domain-containing protein</fullName>
    </recommendedName>
</protein>
<dbReference type="Proteomes" id="UP000031004">
    <property type="component" value="Unassembled WGS sequence"/>
</dbReference>
<dbReference type="InterPro" id="IPR004675">
    <property type="entry name" value="AhpD_core"/>
</dbReference>
<dbReference type="NCBIfam" id="TIGR00778">
    <property type="entry name" value="ahpD_dom"/>
    <property type="match status" value="1"/>
</dbReference>
<evidence type="ECO:0000259" key="1">
    <source>
        <dbReference type="Pfam" id="PF02627"/>
    </source>
</evidence>
<name>A0ABR4YTS8_9MYCO</name>
<feature type="domain" description="Carboxymuconolactone decarboxylase-like" evidence="1">
    <location>
        <begin position="21"/>
        <end position="105"/>
    </location>
</feature>
<reference evidence="2 3" key="1">
    <citation type="submission" date="2014-11" db="EMBL/GenBank/DDBJ databases">
        <title>Mycobacterium setense Manresensis Genome.</title>
        <authorList>
            <person name="Rech G."/>
            <person name="Sumoy L."/>
        </authorList>
    </citation>
    <scope>NUCLEOTIDE SEQUENCE [LARGE SCALE GENOMIC DNA]</scope>
    <source>
        <strain evidence="2 3">Manresensis</strain>
    </source>
</reference>
<dbReference type="PANTHER" id="PTHR33930:SF2">
    <property type="entry name" value="BLR3452 PROTEIN"/>
    <property type="match status" value="1"/>
</dbReference>